<feature type="domain" description="Major facilitator superfamily (MFS) profile" evidence="6">
    <location>
        <begin position="21"/>
        <end position="345"/>
    </location>
</feature>
<dbReference type="OMA" id="MSHITAP"/>
<evidence type="ECO:0000256" key="5">
    <source>
        <dbReference type="SAM" id="Phobius"/>
    </source>
</evidence>
<dbReference type="GO" id="GO:0016020">
    <property type="term" value="C:membrane"/>
    <property type="evidence" value="ECO:0007669"/>
    <property type="project" value="UniProtKB-SubCell"/>
</dbReference>
<evidence type="ECO:0000313" key="7">
    <source>
        <dbReference type="EMBL" id="AFP03522.1"/>
    </source>
</evidence>
<evidence type="ECO:0000256" key="2">
    <source>
        <dbReference type="ARBA" id="ARBA00022692"/>
    </source>
</evidence>
<feature type="transmembrane region" description="Helical" evidence="5">
    <location>
        <begin position="220"/>
        <end position="244"/>
    </location>
</feature>
<keyword evidence="4 5" id="KW-0472">Membrane</keyword>
<dbReference type="Ensembl" id="ENSCMIT00000034880.1">
    <property type="protein sequence ID" value="ENSCMIP00000034364.1"/>
    <property type="gene ID" value="ENSCMIG00000014589.1"/>
</dbReference>
<dbReference type="Proteomes" id="UP000314986">
    <property type="component" value="Unassembled WGS sequence"/>
</dbReference>
<dbReference type="PANTHER" id="PTHR24064">
    <property type="entry name" value="SOLUTE CARRIER FAMILY 22 MEMBER"/>
    <property type="match status" value="1"/>
</dbReference>
<evidence type="ECO:0000256" key="3">
    <source>
        <dbReference type="ARBA" id="ARBA00022989"/>
    </source>
</evidence>
<reference evidence="9" key="2">
    <citation type="journal article" date="2007" name="PLoS Biol.">
        <title>Survey sequencing and comparative analysis of the elephant shark (Callorhinchus milii) genome.</title>
        <authorList>
            <person name="Venkatesh B."/>
            <person name="Kirkness E.F."/>
            <person name="Loh Y.H."/>
            <person name="Halpern A.L."/>
            <person name="Lee A.P."/>
            <person name="Johnson J."/>
            <person name="Dandona N."/>
            <person name="Viswanathan L.D."/>
            <person name="Tay A."/>
            <person name="Venter J.C."/>
            <person name="Strausberg R.L."/>
            <person name="Brenner S."/>
        </authorList>
    </citation>
    <scope>NUCLEOTIDE SEQUENCE [LARGE SCALE GENOMIC DNA]</scope>
</reference>
<dbReference type="InterPro" id="IPR036259">
    <property type="entry name" value="MFS_trans_sf"/>
</dbReference>
<feature type="transmembrane region" description="Helical" evidence="5">
    <location>
        <begin position="162"/>
        <end position="180"/>
    </location>
</feature>
<dbReference type="InterPro" id="IPR020846">
    <property type="entry name" value="MFS_dom"/>
</dbReference>
<dbReference type="STRING" id="7868.ENSCMIP00000034364"/>
<organism evidence="7">
    <name type="scientific">Callorhinchus milii</name>
    <name type="common">Ghost shark</name>
    <dbReference type="NCBI Taxonomy" id="7868"/>
    <lineage>
        <taxon>Eukaryota</taxon>
        <taxon>Metazoa</taxon>
        <taxon>Chordata</taxon>
        <taxon>Craniata</taxon>
        <taxon>Vertebrata</taxon>
        <taxon>Chondrichthyes</taxon>
        <taxon>Holocephali</taxon>
        <taxon>Chimaeriformes</taxon>
        <taxon>Callorhinchidae</taxon>
        <taxon>Callorhinchus</taxon>
    </lineage>
</organism>
<sequence length="345" mass="39073">MQDYDEATAFLGEWGPFQRRIFFFLCVTIIPNGYVTLSMVFLADTPQHHCHLPDSLNGTTGEANLSSLLPVEEVDGEMIYSRCRRYKTPVTDDLNDTTRETEPCVDGWEYSTDRYISTIVTQWDLVCDNNWKGPFTSSVFFLGALFGSIISGHVSDRYGRKVVLFGGIAMQTIFSFIQVACTSWEMFCVLSFFIGIGDISNYIAAFVLGTEVLIKSARIVYSTIGVGIFYAIGYICLSLFAYLIPDWKMLLLALTVPEILVLPFWWFIPESPRWLLSQGQVEEVEAIVKAAAKQNDIKCTGMRFENNDGATHGNLATRHTDMHNYLDLIRTNNIRNITVISFLLW</sequence>
<dbReference type="GO" id="GO:0022857">
    <property type="term" value="F:transmembrane transporter activity"/>
    <property type="evidence" value="ECO:0007669"/>
    <property type="project" value="InterPro"/>
</dbReference>
<evidence type="ECO:0000313" key="8">
    <source>
        <dbReference type="Ensembl" id="ENSCMIP00000034364.1"/>
    </source>
</evidence>
<dbReference type="PROSITE" id="PS50850">
    <property type="entry name" value="MFS"/>
    <property type="match status" value="1"/>
</dbReference>
<reference evidence="9" key="1">
    <citation type="journal article" date="2006" name="Science">
        <title>Ancient noncoding elements conserved in the human genome.</title>
        <authorList>
            <person name="Venkatesh B."/>
            <person name="Kirkness E.F."/>
            <person name="Loh Y.H."/>
            <person name="Halpern A.L."/>
            <person name="Lee A.P."/>
            <person name="Johnson J."/>
            <person name="Dandona N."/>
            <person name="Viswanathan L.D."/>
            <person name="Tay A."/>
            <person name="Venter J.C."/>
            <person name="Strausberg R.L."/>
            <person name="Brenner S."/>
        </authorList>
    </citation>
    <scope>NUCLEOTIDE SEQUENCE [LARGE SCALE GENOMIC DNA]</scope>
</reference>
<dbReference type="SUPFAM" id="SSF103473">
    <property type="entry name" value="MFS general substrate transporter"/>
    <property type="match status" value="1"/>
</dbReference>
<keyword evidence="2 5" id="KW-0812">Transmembrane</keyword>
<feature type="transmembrane region" description="Helical" evidence="5">
    <location>
        <begin position="135"/>
        <end position="155"/>
    </location>
</feature>
<keyword evidence="9" id="KW-1185">Reference proteome</keyword>
<dbReference type="EMBL" id="JW871004">
    <property type="protein sequence ID" value="AFP03522.1"/>
    <property type="molecule type" value="mRNA"/>
</dbReference>
<reference evidence="8" key="4">
    <citation type="submission" date="2025-05" db="UniProtKB">
        <authorList>
            <consortium name="Ensembl"/>
        </authorList>
    </citation>
    <scope>IDENTIFICATION</scope>
</reference>
<protein>
    <submittedName>
        <fullName evidence="7">Solute carrier family 22 member 4</fullName>
    </submittedName>
</protein>
<dbReference type="GeneTree" id="ENSGT00940000163251"/>
<feature type="transmembrane region" description="Helical" evidence="5">
    <location>
        <begin position="250"/>
        <end position="268"/>
    </location>
</feature>
<name>V9KYL7_CALMI</name>
<evidence type="ECO:0000259" key="6">
    <source>
        <dbReference type="PROSITE" id="PS50850"/>
    </source>
</evidence>
<reference evidence="7 9" key="3">
    <citation type="journal article" date="2014" name="Nature">
        <title>Elephant shark genome provides unique insights into gnathostome evolution.</title>
        <authorList>
            <consortium name="International Elephant Shark Genome Sequencing Consortium"/>
            <person name="Venkatesh B."/>
            <person name="Lee A.P."/>
            <person name="Ravi V."/>
            <person name="Maurya A.K."/>
            <person name="Lian M.M."/>
            <person name="Swann J.B."/>
            <person name="Ohta Y."/>
            <person name="Flajnik M.F."/>
            <person name="Sutoh Y."/>
            <person name="Kasahara M."/>
            <person name="Hoon S."/>
            <person name="Gangu V."/>
            <person name="Roy S.W."/>
            <person name="Irimia M."/>
            <person name="Korzh V."/>
            <person name="Kondrychyn I."/>
            <person name="Lim Z.W."/>
            <person name="Tay B.H."/>
            <person name="Tohari S."/>
            <person name="Kong K.W."/>
            <person name="Ho S."/>
            <person name="Lorente-Galdos B."/>
            <person name="Quilez J."/>
            <person name="Marques-Bonet T."/>
            <person name="Raney B.J."/>
            <person name="Ingham P.W."/>
            <person name="Tay A."/>
            <person name="Hillier L.W."/>
            <person name="Minx P."/>
            <person name="Boehm T."/>
            <person name="Wilson R.K."/>
            <person name="Brenner S."/>
            <person name="Warren W.C."/>
        </authorList>
    </citation>
    <scope>NUCLEOTIDE SEQUENCE</scope>
    <source>
        <tissue evidence="7">Liver</tissue>
    </source>
</reference>
<evidence type="ECO:0000256" key="4">
    <source>
        <dbReference type="ARBA" id="ARBA00023136"/>
    </source>
</evidence>
<keyword evidence="3 5" id="KW-1133">Transmembrane helix</keyword>
<dbReference type="Gene3D" id="1.20.1250.20">
    <property type="entry name" value="MFS general substrate transporter like domains"/>
    <property type="match status" value="1"/>
</dbReference>
<comment type="subcellular location">
    <subcellularLocation>
        <location evidence="1">Membrane</location>
        <topology evidence="1">Multi-pass membrane protein</topology>
    </subcellularLocation>
</comment>
<feature type="transmembrane region" description="Helical" evidence="5">
    <location>
        <begin position="186"/>
        <end position="208"/>
    </location>
</feature>
<dbReference type="Pfam" id="PF00083">
    <property type="entry name" value="Sugar_tr"/>
    <property type="match status" value="1"/>
</dbReference>
<dbReference type="InterPro" id="IPR005828">
    <property type="entry name" value="MFS_sugar_transport-like"/>
</dbReference>
<accession>V9KYL7</accession>
<proteinExistence type="evidence at transcript level"/>
<evidence type="ECO:0000313" key="9">
    <source>
        <dbReference type="Proteomes" id="UP000314986"/>
    </source>
</evidence>
<dbReference type="AlphaFoldDB" id="V9KYL7"/>
<feature type="transmembrane region" description="Helical" evidence="5">
    <location>
        <begin position="21"/>
        <end position="43"/>
    </location>
</feature>
<evidence type="ECO:0000256" key="1">
    <source>
        <dbReference type="ARBA" id="ARBA00004141"/>
    </source>
</evidence>